<dbReference type="InterPro" id="IPR002048">
    <property type="entry name" value="EF_hand_dom"/>
</dbReference>
<evidence type="ECO:0000313" key="7">
    <source>
        <dbReference type="Proteomes" id="UP001209878"/>
    </source>
</evidence>
<name>A0AAD9KUZ8_RIDPI</name>
<dbReference type="AlphaFoldDB" id="A0AAD9KUZ8"/>
<dbReference type="InterPro" id="IPR011992">
    <property type="entry name" value="EF-hand-dom_pair"/>
</dbReference>
<dbReference type="Pfam" id="PF13833">
    <property type="entry name" value="EF-hand_8"/>
    <property type="match status" value="1"/>
</dbReference>
<dbReference type="CDD" id="cd00051">
    <property type="entry name" value="EFh"/>
    <property type="match status" value="2"/>
</dbReference>
<dbReference type="PROSITE" id="PS00018">
    <property type="entry name" value="EF_HAND_1"/>
    <property type="match status" value="3"/>
</dbReference>
<reference evidence="6" key="1">
    <citation type="journal article" date="2023" name="Mol. Biol. Evol.">
        <title>Third-Generation Sequencing Reveals the Adaptive Role of the Epigenome in Three Deep-Sea Polychaetes.</title>
        <authorList>
            <person name="Perez M."/>
            <person name="Aroh O."/>
            <person name="Sun Y."/>
            <person name="Lan Y."/>
            <person name="Juniper S.K."/>
            <person name="Young C.R."/>
            <person name="Angers B."/>
            <person name="Qian P.Y."/>
        </authorList>
    </citation>
    <scope>NUCLEOTIDE SEQUENCE</scope>
    <source>
        <strain evidence="6">R07B-5</strain>
    </source>
</reference>
<keyword evidence="7" id="KW-1185">Reference proteome</keyword>
<dbReference type="InterPro" id="IPR028846">
    <property type="entry name" value="Recoverin"/>
</dbReference>
<evidence type="ECO:0000256" key="1">
    <source>
        <dbReference type="ARBA" id="ARBA00006049"/>
    </source>
</evidence>
<sequence length="188" mass="21504">MEAVRYKPPGLQQLCCSTKFTRNELRIMYRGFKQECPTGIVNEETFKEIYAQFFPHGDSSSYAHYVFSTFDQDHDGAVSFEDFVTGLSVLARGTFQEKIQWAFGLYDINGDGVITRDEMLDIVVAIYELLGKMVEPSVDDATAKEHVHRIFDTMDTNKDGVITIEEFIEACRKDQHISKSMNIFDTVL</sequence>
<comment type="caution">
    <text evidence="6">The sequence shown here is derived from an EMBL/GenBank/DDBJ whole genome shotgun (WGS) entry which is preliminary data.</text>
</comment>
<organism evidence="6 7">
    <name type="scientific">Ridgeia piscesae</name>
    <name type="common">Tubeworm</name>
    <dbReference type="NCBI Taxonomy" id="27915"/>
    <lineage>
        <taxon>Eukaryota</taxon>
        <taxon>Metazoa</taxon>
        <taxon>Spiralia</taxon>
        <taxon>Lophotrochozoa</taxon>
        <taxon>Annelida</taxon>
        <taxon>Polychaeta</taxon>
        <taxon>Sedentaria</taxon>
        <taxon>Canalipalpata</taxon>
        <taxon>Sabellida</taxon>
        <taxon>Siboglinidae</taxon>
        <taxon>Ridgeia</taxon>
    </lineage>
</organism>
<keyword evidence="2" id="KW-0479">Metal-binding</keyword>
<keyword evidence="4" id="KW-0106">Calcium</keyword>
<dbReference type="FunFam" id="1.10.238.10:FF:000009">
    <property type="entry name" value="Visinin-like protein 1"/>
    <property type="match status" value="1"/>
</dbReference>
<evidence type="ECO:0000313" key="6">
    <source>
        <dbReference type="EMBL" id="KAK2178173.1"/>
    </source>
</evidence>
<dbReference type="Pfam" id="PF13499">
    <property type="entry name" value="EF-hand_7"/>
    <property type="match status" value="1"/>
</dbReference>
<dbReference type="PRINTS" id="PR00450">
    <property type="entry name" value="RECOVERIN"/>
</dbReference>
<proteinExistence type="inferred from homology"/>
<feature type="domain" description="EF-hand" evidence="5">
    <location>
        <begin position="94"/>
        <end position="129"/>
    </location>
</feature>
<comment type="similarity">
    <text evidence="1">Belongs to the recoverin family.</text>
</comment>
<feature type="domain" description="EF-hand" evidence="5">
    <location>
        <begin position="142"/>
        <end position="177"/>
    </location>
</feature>
<dbReference type="PANTHER" id="PTHR23055">
    <property type="entry name" value="CALCIUM BINDING PROTEINS"/>
    <property type="match status" value="1"/>
</dbReference>
<dbReference type="SUPFAM" id="SSF47473">
    <property type="entry name" value="EF-hand"/>
    <property type="match status" value="1"/>
</dbReference>
<evidence type="ECO:0000256" key="3">
    <source>
        <dbReference type="ARBA" id="ARBA00022737"/>
    </source>
</evidence>
<dbReference type="Gene3D" id="1.10.238.10">
    <property type="entry name" value="EF-hand"/>
    <property type="match status" value="1"/>
</dbReference>
<evidence type="ECO:0000259" key="5">
    <source>
        <dbReference type="PROSITE" id="PS50222"/>
    </source>
</evidence>
<evidence type="ECO:0000256" key="4">
    <source>
        <dbReference type="ARBA" id="ARBA00022837"/>
    </source>
</evidence>
<evidence type="ECO:0000256" key="2">
    <source>
        <dbReference type="ARBA" id="ARBA00022723"/>
    </source>
</evidence>
<feature type="domain" description="EF-hand" evidence="5">
    <location>
        <begin position="58"/>
        <end position="93"/>
    </location>
</feature>
<dbReference type="EMBL" id="JAODUO010000557">
    <property type="protein sequence ID" value="KAK2178173.1"/>
    <property type="molecule type" value="Genomic_DNA"/>
</dbReference>
<dbReference type="GO" id="GO:0005509">
    <property type="term" value="F:calcium ion binding"/>
    <property type="evidence" value="ECO:0007669"/>
    <property type="project" value="InterPro"/>
</dbReference>
<dbReference type="PROSITE" id="PS50222">
    <property type="entry name" value="EF_HAND_2"/>
    <property type="match status" value="3"/>
</dbReference>
<keyword evidence="3" id="KW-0677">Repeat</keyword>
<dbReference type="SMART" id="SM00054">
    <property type="entry name" value="EFh"/>
    <property type="match status" value="3"/>
</dbReference>
<dbReference type="Proteomes" id="UP001209878">
    <property type="component" value="Unassembled WGS sequence"/>
</dbReference>
<accession>A0AAD9KUZ8</accession>
<dbReference type="PANTHER" id="PTHR23055:SF167">
    <property type="entry name" value="EF-HAND DOMAIN-CONTAINING PROTEIN"/>
    <property type="match status" value="1"/>
</dbReference>
<protein>
    <recommendedName>
        <fullName evidence="5">EF-hand domain-containing protein</fullName>
    </recommendedName>
</protein>
<gene>
    <name evidence="6" type="ORF">NP493_557g02022</name>
</gene>
<dbReference type="InterPro" id="IPR018247">
    <property type="entry name" value="EF_Hand_1_Ca_BS"/>
</dbReference>